<proteinExistence type="predicted"/>
<dbReference type="PANTHER" id="PTHR12459">
    <property type="entry name" value="TRANSMEMBRANE PROTEIN 135-RELATED"/>
    <property type="match status" value="1"/>
</dbReference>
<evidence type="ECO:0000313" key="4">
    <source>
        <dbReference type="EMBL" id="KAH3727068.1"/>
    </source>
</evidence>
<feature type="domain" description="Transmembrane protein 135 N-terminal" evidence="3">
    <location>
        <begin position="139"/>
        <end position="182"/>
    </location>
</feature>
<feature type="transmembrane region" description="Helical" evidence="2">
    <location>
        <begin position="36"/>
        <end position="54"/>
    </location>
</feature>
<accession>A0A9D4CKJ7</accession>
<feature type="transmembrane region" description="Helical" evidence="2">
    <location>
        <begin position="74"/>
        <end position="91"/>
    </location>
</feature>
<dbReference type="Pfam" id="PF15982">
    <property type="entry name" value="TMEM135_C_rich"/>
    <property type="match status" value="2"/>
</dbReference>
<evidence type="ECO:0000313" key="5">
    <source>
        <dbReference type="Proteomes" id="UP000828390"/>
    </source>
</evidence>
<reference evidence="4" key="2">
    <citation type="submission" date="2020-11" db="EMBL/GenBank/DDBJ databases">
        <authorList>
            <person name="McCartney M.A."/>
            <person name="Auch B."/>
            <person name="Kono T."/>
            <person name="Mallez S."/>
            <person name="Becker A."/>
            <person name="Gohl D.M."/>
            <person name="Silverstein K.A.T."/>
            <person name="Koren S."/>
            <person name="Bechman K.B."/>
            <person name="Herman A."/>
            <person name="Abrahante J.E."/>
            <person name="Garbe J."/>
        </authorList>
    </citation>
    <scope>NUCLEOTIDE SEQUENCE</scope>
    <source>
        <strain evidence="4">Duluth1</strain>
        <tissue evidence="4">Whole animal</tissue>
    </source>
</reference>
<organism evidence="4 5">
    <name type="scientific">Dreissena polymorpha</name>
    <name type="common">Zebra mussel</name>
    <name type="synonym">Mytilus polymorpha</name>
    <dbReference type="NCBI Taxonomy" id="45954"/>
    <lineage>
        <taxon>Eukaryota</taxon>
        <taxon>Metazoa</taxon>
        <taxon>Spiralia</taxon>
        <taxon>Lophotrochozoa</taxon>
        <taxon>Mollusca</taxon>
        <taxon>Bivalvia</taxon>
        <taxon>Autobranchia</taxon>
        <taxon>Heteroconchia</taxon>
        <taxon>Euheterodonta</taxon>
        <taxon>Imparidentia</taxon>
        <taxon>Neoheterodontei</taxon>
        <taxon>Myida</taxon>
        <taxon>Dreissenoidea</taxon>
        <taxon>Dreissenidae</taxon>
        <taxon>Dreissena</taxon>
    </lineage>
</organism>
<keyword evidence="2" id="KW-0472">Membrane</keyword>
<sequence length="243" mass="27675">MVALSKPTLLNYSCYELGHTWTPSCTKASLDVAKSVFVEALKIYGSLYFIAGLVRRKGKKYYRDKFLRELAQSTLFLTTNGTLFITCFCIWRKLFGFYFYPCAILLGIPACGLSLSIERKERKLLGTVYRRNLVSSFSYRHTIGFVPCLMAAYVAIILERKSRRGLLAMYTGNLAIETIWRMLKARGLVRSLPNGEGSRWAQILRRSDFSLDTDLGRSEETLGRSEETLGRSGETRTQGFPYM</sequence>
<dbReference type="Proteomes" id="UP000828390">
    <property type="component" value="Unassembled WGS sequence"/>
</dbReference>
<dbReference type="InterPro" id="IPR026749">
    <property type="entry name" value="Tmem135"/>
</dbReference>
<gene>
    <name evidence="4" type="ORF">DPMN_052994</name>
</gene>
<keyword evidence="2" id="KW-1133">Transmembrane helix</keyword>
<protein>
    <recommendedName>
        <fullName evidence="3">Transmembrane protein 135 N-terminal domain-containing protein</fullName>
    </recommendedName>
</protein>
<reference evidence="4" key="1">
    <citation type="journal article" date="2019" name="bioRxiv">
        <title>The Genome of the Zebra Mussel, Dreissena polymorpha: A Resource for Invasive Species Research.</title>
        <authorList>
            <person name="McCartney M.A."/>
            <person name="Auch B."/>
            <person name="Kono T."/>
            <person name="Mallez S."/>
            <person name="Zhang Y."/>
            <person name="Obille A."/>
            <person name="Becker A."/>
            <person name="Abrahante J.E."/>
            <person name="Garbe J."/>
            <person name="Badalamenti J.P."/>
            <person name="Herman A."/>
            <person name="Mangelson H."/>
            <person name="Liachko I."/>
            <person name="Sullivan S."/>
            <person name="Sone E.D."/>
            <person name="Koren S."/>
            <person name="Silverstein K.A.T."/>
            <person name="Beckman K.B."/>
            <person name="Gohl D.M."/>
        </authorList>
    </citation>
    <scope>NUCLEOTIDE SEQUENCE</scope>
    <source>
        <strain evidence="4">Duluth1</strain>
        <tissue evidence="4">Whole animal</tissue>
    </source>
</reference>
<evidence type="ECO:0000256" key="2">
    <source>
        <dbReference type="SAM" id="Phobius"/>
    </source>
</evidence>
<evidence type="ECO:0000256" key="1">
    <source>
        <dbReference type="SAM" id="MobiDB-lite"/>
    </source>
</evidence>
<keyword evidence="2" id="KW-0812">Transmembrane</keyword>
<feature type="transmembrane region" description="Helical" evidence="2">
    <location>
        <begin position="97"/>
        <end position="117"/>
    </location>
</feature>
<dbReference type="AlphaFoldDB" id="A0A9D4CKJ7"/>
<comment type="caution">
    <text evidence="4">The sequence shown here is derived from an EMBL/GenBank/DDBJ whole genome shotgun (WGS) entry which is preliminary data.</text>
</comment>
<dbReference type="InterPro" id="IPR031926">
    <property type="entry name" value="TMEM135_N"/>
</dbReference>
<keyword evidence="5" id="KW-1185">Reference proteome</keyword>
<feature type="region of interest" description="Disordered" evidence="1">
    <location>
        <begin position="218"/>
        <end position="243"/>
    </location>
</feature>
<name>A0A9D4CKJ7_DREPO</name>
<feature type="compositionally biased region" description="Basic and acidic residues" evidence="1">
    <location>
        <begin position="218"/>
        <end position="229"/>
    </location>
</feature>
<evidence type="ECO:0000259" key="3">
    <source>
        <dbReference type="Pfam" id="PF15982"/>
    </source>
</evidence>
<feature type="transmembrane region" description="Helical" evidence="2">
    <location>
        <begin position="138"/>
        <end position="158"/>
    </location>
</feature>
<feature type="domain" description="Transmembrane protein 135 N-terminal" evidence="3">
    <location>
        <begin position="12"/>
        <end position="135"/>
    </location>
</feature>
<dbReference type="EMBL" id="JAIWYP010000012">
    <property type="protein sequence ID" value="KAH3727068.1"/>
    <property type="molecule type" value="Genomic_DNA"/>
</dbReference>